<dbReference type="Proteomes" id="UP001152024">
    <property type="component" value="Unassembled WGS sequence"/>
</dbReference>
<protein>
    <submittedName>
        <fullName evidence="1">Uncharacterized protein</fullName>
    </submittedName>
</protein>
<name>A0ABQ8QYK1_FUSEQ</name>
<sequence>MKPEERTWEAIVERCAKNPLLAPLDDGVYNADSLIKHNSRDFKTDGSPDASIVREVETWFKKLIADEDVIKSTKIDINTLGRIVAQSGATIDSFETFFVKTEKHKKTMLDIGVLRYPDSLEDNNGIDGVYNMRRYKPRSSVIDKLRDDVKDKAVKDAEDLLSF</sequence>
<evidence type="ECO:0000313" key="2">
    <source>
        <dbReference type="Proteomes" id="UP001152024"/>
    </source>
</evidence>
<gene>
    <name evidence="1" type="ORF">NW768_011218</name>
</gene>
<comment type="caution">
    <text evidence="1">The sequence shown here is derived from an EMBL/GenBank/DDBJ whole genome shotgun (WGS) entry which is preliminary data.</text>
</comment>
<accession>A0ABQ8QYK1</accession>
<proteinExistence type="predicted"/>
<keyword evidence="2" id="KW-1185">Reference proteome</keyword>
<organism evidence="1 2">
    <name type="scientific">Fusarium equiseti</name>
    <name type="common">Fusarium scirpi</name>
    <dbReference type="NCBI Taxonomy" id="61235"/>
    <lineage>
        <taxon>Eukaryota</taxon>
        <taxon>Fungi</taxon>
        <taxon>Dikarya</taxon>
        <taxon>Ascomycota</taxon>
        <taxon>Pezizomycotina</taxon>
        <taxon>Sordariomycetes</taxon>
        <taxon>Hypocreomycetidae</taxon>
        <taxon>Hypocreales</taxon>
        <taxon>Nectriaceae</taxon>
        <taxon>Fusarium</taxon>
        <taxon>Fusarium incarnatum-equiseti species complex</taxon>
    </lineage>
</organism>
<dbReference type="EMBL" id="JAOQBH010000027">
    <property type="protein sequence ID" value="KAJ4115366.1"/>
    <property type="molecule type" value="Genomic_DNA"/>
</dbReference>
<reference evidence="1" key="1">
    <citation type="submission" date="2022-09" db="EMBL/GenBank/DDBJ databases">
        <title>Fusarium specimens isolated from Avocado Roots.</title>
        <authorList>
            <person name="Stajich J."/>
            <person name="Roper C."/>
            <person name="Heimlech-Rivalta G."/>
        </authorList>
    </citation>
    <scope>NUCLEOTIDE SEQUENCE</scope>
    <source>
        <strain evidence="1">CF00095</strain>
    </source>
</reference>
<evidence type="ECO:0000313" key="1">
    <source>
        <dbReference type="EMBL" id="KAJ4115366.1"/>
    </source>
</evidence>